<keyword evidence="8" id="KW-1185">Reference proteome</keyword>
<dbReference type="InterPro" id="IPR001647">
    <property type="entry name" value="HTH_TetR"/>
</dbReference>
<evidence type="ECO:0000259" key="6">
    <source>
        <dbReference type="PROSITE" id="PS50977"/>
    </source>
</evidence>
<dbReference type="AlphaFoldDB" id="A0A2V5K6Y9"/>
<evidence type="ECO:0000256" key="3">
    <source>
        <dbReference type="ARBA" id="ARBA00023125"/>
    </source>
</evidence>
<dbReference type="PROSITE" id="PS50977">
    <property type="entry name" value="HTH_TETR_2"/>
    <property type="match status" value="1"/>
</dbReference>
<dbReference type="InterPro" id="IPR036271">
    <property type="entry name" value="Tet_transcr_reg_TetR-rel_C_sf"/>
</dbReference>
<dbReference type="OrthoDB" id="9812134at2"/>
<dbReference type="SUPFAM" id="SSF48498">
    <property type="entry name" value="Tetracyclin repressor-like, C-terminal domain"/>
    <property type="match status" value="1"/>
</dbReference>
<dbReference type="GO" id="GO:0003700">
    <property type="term" value="F:DNA-binding transcription factor activity"/>
    <property type="evidence" value="ECO:0007669"/>
    <property type="project" value="TreeGrafter"/>
</dbReference>
<dbReference type="InterPro" id="IPR009057">
    <property type="entry name" value="Homeodomain-like_sf"/>
</dbReference>
<reference evidence="7 8" key="1">
    <citation type="submission" date="2018-05" db="EMBL/GenBank/DDBJ databases">
        <title>Paenibacillus flagellatus sp. nov., isolated from selenium mineral soil.</title>
        <authorList>
            <person name="Dai X."/>
        </authorList>
    </citation>
    <scope>NUCLEOTIDE SEQUENCE [LARGE SCALE GENOMIC DNA]</scope>
    <source>
        <strain evidence="7 8">DXL2</strain>
    </source>
</reference>
<feature type="domain" description="HTH tetR-type" evidence="6">
    <location>
        <begin position="1"/>
        <end position="58"/>
    </location>
</feature>
<dbReference type="PANTHER" id="PTHR30055">
    <property type="entry name" value="HTH-TYPE TRANSCRIPTIONAL REGULATOR RUTR"/>
    <property type="match status" value="1"/>
</dbReference>
<organism evidence="7 8">
    <name type="scientific">Paenibacillus flagellatus</name>
    <dbReference type="NCBI Taxonomy" id="2211139"/>
    <lineage>
        <taxon>Bacteria</taxon>
        <taxon>Bacillati</taxon>
        <taxon>Bacillota</taxon>
        <taxon>Bacilli</taxon>
        <taxon>Bacillales</taxon>
        <taxon>Paenibacillaceae</taxon>
        <taxon>Paenibacillus</taxon>
    </lineage>
</organism>
<evidence type="ECO:0000256" key="2">
    <source>
        <dbReference type="ARBA" id="ARBA00023015"/>
    </source>
</evidence>
<dbReference type="Gene3D" id="1.10.357.10">
    <property type="entry name" value="Tetracycline Repressor, domain 2"/>
    <property type="match status" value="1"/>
</dbReference>
<evidence type="ECO:0000256" key="4">
    <source>
        <dbReference type="ARBA" id="ARBA00023163"/>
    </source>
</evidence>
<keyword evidence="3 5" id="KW-0238">DNA-binding</keyword>
<keyword evidence="4" id="KW-0804">Transcription</keyword>
<proteinExistence type="predicted"/>
<evidence type="ECO:0000256" key="1">
    <source>
        <dbReference type="ARBA" id="ARBA00022491"/>
    </source>
</evidence>
<evidence type="ECO:0000313" key="7">
    <source>
        <dbReference type="EMBL" id="PYI54592.1"/>
    </source>
</evidence>
<dbReference type="InterPro" id="IPR050109">
    <property type="entry name" value="HTH-type_TetR-like_transc_reg"/>
</dbReference>
<dbReference type="GO" id="GO:0000976">
    <property type="term" value="F:transcription cis-regulatory region binding"/>
    <property type="evidence" value="ECO:0007669"/>
    <property type="project" value="TreeGrafter"/>
</dbReference>
<keyword evidence="1" id="KW-0678">Repressor</keyword>
<name>A0A2V5K6Y9_9BACL</name>
<dbReference type="EMBL" id="QJVJ01000005">
    <property type="protein sequence ID" value="PYI54592.1"/>
    <property type="molecule type" value="Genomic_DNA"/>
</dbReference>
<keyword evidence="2" id="KW-0805">Transcription regulation</keyword>
<dbReference type="SUPFAM" id="SSF46689">
    <property type="entry name" value="Homeodomain-like"/>
    <property type="match status" value="1"/>
</dbReference>
<dbReference type="RefSeq" id="WP_110840649.1">
    <property type="nucleotide sequence ID" value="NZ_QJVJ01000005.1"/>
</dbReference>
<gene>
    <name evidence="7" type="ORF">DLM86_14120</name>
</gene>
<dbReference type="Pfam" id="PF00440">
    <property type="entry name" value="TetR_N"/>
    <property type="match status" value="1"/>
</dbReference>
<dbReference type="Gene3D" id="1.10.10.60">
    <property type="entry name" value="Homeodomain-like"/>
    <property type="match status" value="1"/>
</dbReference>
<dbReference type="PANTHER" id="PTHR30055:SF175">
    <property type="entry name" value="HTH-TYPE TRANSCRIPTIONAL REPRESSOR KSTR2"/>
    <property type="match status" value="1"/>
</dbReference>
<dbReference type="PROSITE" id="PS01081">
    <property type="entry name" value="HTH_TETR_1"/>
    <property type="match status" value="1"/>
</dbReference>
<dbReference type="InterPro" id="IPR023772">
    <property type="entry name" value="DNA-bd_HTH_TetR-type_CS"/>
</dbReference>
<feature type="DNA-binding region" description="H-T-H motif" evidence="5">
    <location>
        <begin position="21"/>
        <end position="40"/>
    </location>
</feature>
<dbReference type="PRINTS" id="PR00455">
    <property type="entry name" value="HTHTETR"/>
</dbReference>
<protein>
    <submittedName>
        <fullName evidence="7">TetR/AcrR family transcriptional regulator</fullName>
    </submittedName>
</protein>
<sequence>MKERIVRAAAEELLDSGVKFTMADLAARLAISKRTLYEHFDSKEAIVAALVDSAIRDMKDAERVIFEDGSLTLTEKLRRVLCVLPNDVRFVDARLLAQIKRAYPDEWERIDRFMQEEWGVVTALLEEGIRTGVFVALDVPAAVQAMRGAFAALFDTSYLIRSSANLNDSIAAAVDMFVFGLAGRER</sequence>
<dbReference type="Proteomes" id="UP000247476">
    <property type="component" value="Unassembled WGS sequence"/>
</dbReference>
<evidence type="ECO:0000256" key="5">
    <source>
        <dbReference type="PROSITE-ProRule" id="PRU00335"/>
    </source>
</evidence>
<accession>A0A2V5K6Y9</accession>
<evidence type="ECO:0000313" key="8">
    <source>
        <dbReference type="Proteomes" id="UP000247476"/>
    </source>
</evidence>
<comment type="caution">
    <text evidence="7">The sequence shown here is derived from an EMBL/GenBank/DDBJ whole genome shotgun (WGS) entry which is preliminary data.</text>
</comment>